<dbReference type="PROSITE" id="PS00352">
    <property type="entry name" value="CSD_1"/>
    <property type="match status" value="1"/>
</dbReference>
<dbReference type="OrthoDB" id="72963at2"/>
<dbReference type="EMBL" id="SMLM01000002">
    <property type="protein sequence ID" value="TFZ03124.1"/>
    <property type="molecule type" value="Genomic_DNA"/>
</dbReference>
<feature type="transmembrane region" description="Helical" evidence="3">
    <location>
        <begin position="101"/>
        <end position="120"/>
    </location>
</feature>
<dbReference type="InterPro" id="IPR002059">
    <property type="entry name" value="CSP_DNA-bd"/>
</dbReference>
<evidence type="ECO:0000256" key="3">
    <source>
        <dbReference type="SAM" id="Phobius"/>
    </source>
</evidence>
<feature type="domain" description="CSD" evidence="4">
    <location>
        <begin position="2"/>
        <end position="68"/>
    </location>
</feature>
<dbReference type="Pfam" id="PF06961">
    <property type="entry name" value="DUF1294"/>
    <property type="match status" value="1"/>
</dbReference>
<accession>A0A4Z0BX93</accession>
<name>A0A4Z0BX93_9BURK</name>
<gene>
    <name evidence="5" type="ORF">EZ313_13505</name>
</gene>
<dbReference type="InterPro" id="IPR012340">
    <property type="entry name" value="NA-bd_OB-fold"/>
</dbReference>
<evidence type="ECO:0000256" key="2">
    <source>
        <dbReference type="SAM" id="MobiDB-lite"/>
    </source>
</evidence>
<dbReference type="Gene3D" id="2.40.50.140">
    <property type="entry name" value="Nucleic acid-binding proteins"/>
    <property type="match status" value="1"/>
</dbReference>
<dbReference type="CDD" id="cd04458">
    <property type="entry name" value="CSP_CDS"/>
    <property type="match status" value="1"/>
</dbReference>
<dbReference type="GO" id="GO:0003676">
    <property type="term" value="F:nucleic acid binding"/>
    <property type="evidence" value="ECO:0007669"/>
    <property type="project" value="InterPro"/>
</dbReference>
<dbReference type="SMART" id="SM00357">
    <property type="entry name" value="CSP"/>
    <property type="match status" value="1"/>
</dbReference>
<feature type="region of interest" description="Disordered" evidence="2">
    <location>
        <begin position="75"/>
        <end position="98"/>
    </location>
</feature>
<dbReference type="Pfam" id="PF00313">
    <property type="entry name" value="CSD"/>
    <property type="match status" value="1"/>
</dbReference>
<dbReference type="AlphaFoldDB" id="A0A4Z0BX93"/>
<evidence type="ECO:0000313" key="5">
    <source>
        <dbReference type="EMBL" id="TFZ03124.1"/>
    </source>
</evidence>
<reference evidence="5 6" key="1">
    <citation type="submission" date="2019-03" db="EMBL/GenBank/DDBJ databases">
        <title>Ramlibacter henchirensis DSM 14656, whole genome shotgun sequence.</title>
        <authorList>
            <person name="Zhang X."/>
            <person name="Feng G."/>
            <person name="Zhu H."/>
        </authorList>
    </citation>
    <scope>NUCLEOTIDE SEQUENCE [LARGE SCALE GENOMIC DNA]</scope>
    <source>
        <strain evidence="5 6">DSM 14656</strain>
    </source>
</reference>
<feature type="transmembrane region" description="Helical" evidence="3">
    <location>
        <begin position="126"/>
        <end position="144"/>
    </location>
</feature>
<evidence type="ECO:0000313" key="6">
    <source>
        <dbReference type="Proteomes" id="UP000298180"/>
    </source>
</evidence>
<dbReference type="InterPro" id="IPR010718">
    <property type="entry name" value="DUF1294"/>
</dbReference>
<keyword evidence="3" id="KW-0812">Transmembrane</keyword>
<proteinExistence type="predicted"/>
<comment type="subcellular location">
    <subcellularLocation>
        <location evidence="1">Cytoplasm</location>
    </subcellularLocation>
</comment>
<dbReference type="GO" id="GO:0005829">
    <property type="term" value="C:cytosol"/>
    <property type="evidence" value="ECO:0007669"/>
    <property type="project" value="UniProtKB-ARBA"/>
</dbReference>
<dbReference type="Proteomes" id="UP000298180">
    <property type="component" value="Unassembled WGS sequence"/>
</dbReference>
<protein>
    <submittedName>
        <fullName evidence="5">DUF1294 domain-containing protein</fullName>
    </submittedName>
</protein>
<comment type="caution">
    <text evidence="5">The sequence shown here is derived from an EMBL/GenBank/DDBJ whole genome shotgun (WGS) entry which is preliminary data.</text>
</comment>
<keyword evidence="3" id="KW-0472">Membrane</keyword>
<dbReference type="InterPro" id="IPR019844">
    <property type="entry name" value="CSD_CS"/>
</dbReference>
<dbReference type="PROSITE" id="PS51857">
    <property type="entry name" value="CSD_2"/>
    <property type="match status" value="1"/>
</dbReference>
<evidence type="ECO:0000256" key="1">
    <source>
        <dbReference type="RuleBase" id="RU000408"/>
    </source>
</evidence>
<evidence type="ECO:0000259" key="4">
    <source>
        <dbReference type="PROSITE" id="PS51857"/>
    </source>
</evidence>
<keyword evidence="3" id="KW-1133">Transmembrane helix</keyword>
<dbReference type="InterPro" id="IPR011129">
    <property type="entry name" value="CSD"/>
</dbReference>
<sequence length="213" mass="23310">MRSQGTVVRWDDARGFGFIRGTQGGQDIFFHVRDFRTASGHAPRIGLDVAFEQIQVGGKGPRAVAVQPAGASVQAATKPAPSAKAHRANPRSSSAGPSSGAWLVLPLMAAYAAVLGWGVWHQKLAWWIFAASPLINLLAFFAYWQDKHAAEKGRWRTSEKLLHLWSLAGGWGGAWLAQQVLRHKSRKTSFLQVYGFTVVAHCAALGAWLQWVR</sequence>
<dbReference type="SUPFAM" id="SSF50249">
    <property type="entry name" value="Nucleic acid-binding proteins"/>
    <property type="match status" value="1"/>
</dbReference>
<organism evidence="5 6">
    <name type="scientific">Ramlibacter henchirensis</name>
    <dbReference type="NCBI Taxonomy" id="204072"/>
    <lineage>
        <taxon>Bacteria</taxon>
        <taxon>Pseudomonadati</taxon>
        <taxon>Pseudomonadota</taxon>
        <taxon>Betaproteobacteria</taxon>
        <taxon>Burkholderiales</taxon>
        <taxon>Comamonadaceae</taxon>
        <taxon>Ramlibacter</taxon>
    </lineage>
</organism>
<keyword evidence="6" id="KW-1185">Reference proteome</keyword>
<feature type="transmembrane region" description="Helical" evidence="3">
    <location>
        <begin position="193"/>
        <end position="212"/>
    </location>
</feature>